<evidence type="ECO:0000259" key="1">
    <source>
        <dbReference type="Pfam" id="PF01883"/>
    </source>
</evidence>
<dbReference type="EMBL" id="AP018558">
    <property type="protein sequence ID" value="BBD77323.1"/>
    <property type="molecule type" value="Genomic_DNA"/>
</dbReference>
<dbReference type="RefSeq" id="WP_119335066.1">
    <property type="nucleotide sequence ID" value="NZ_AP018558.1"/>
</dbReference>
<sequence length="183" mass="19908">MFGNQSETVVLTRDCPVIAVPSGEPAMLPAGTEVEIVQALGGSYTIQLGWRLFRVDGTDADALGKTPRPKPQLPEGADDKAVEALVWEQLKTCYDPEIPVNIVDLGLIYDCQVIPQSNGSRHVQIKMTLTAPACGMGPVLAEEVRRRVLDVPTVESCDVELVFDPPWDRSRMSEAARLATGTY</sequence>
<gene>
    <name evidence="2" type="ORF">HPTL_1059</name>
</gene>
<dbReference type="SUPFAM" id="SSF117916">
    <property type="entry name" value="Fe-S cluster assembly (FSCA) domain-like"/>
    <property type="match status" value="1"/>
</dbReference>
<dbReference type="OrthoDB" id="9805360at2"/>
<dbReference type="InterPro" id="IPR002744">
    <property type="entry name" value="MIP18-like"/>
</dbReference>
<keyword evidence="3" id="KW-1185">Reference proteome</keyword>
<dbReference type="AlphaFoldDB" id="A0A2Z6DXY3"/>
<dbReference type="Gene3D" id="3.30.300.130">
    <property type="entry name" value="Fe-S cluster assembly (FSCA)"/>
    <property type="match status" value="1"/>
</dbReference>
<dbReference type="NCBIfam" id="TIGR03406">
    <property type="entry name" value="FeS_long_SufT"/>
    <property type="match status" value="1"/>
</dbReference>
<dbReference type="InterPro" id="IPR034904">
    <property type="entry name" value="FSCA_dom_sf"/>
</dbReference>
<dbReference type="InterPro" id="IPR017776">
    <property type="entry name" value="FeS_assembly_SufT_put"/>
</dbReference>
<name>A0A2Z6DXY3_HYDTE</name>
<protein>
    <submittedName>
        <fullName evidence="2">Fe-S cluster assembly protein SufT</fullName>
    </submittedName>
</protein>
<dbReference type="Pfam" id="PF01883">
    <property type="entry name" value="FeS_assembly_P"/>
    <property type="match status" value="1"/>
</dbReference>
<dbReference type="KEGG" id="htl:HPTL_1059"/>
<organism evidence="2 3">
    <name type="scientific">Hydrogenophilus thermoluteolus</name>
    <name type="common">Pseudomonas hydrogenothermophila</name>
    <dbReference type="NCBI Taxonomy" id="297"/>
    <lineage>
        <taxon>Bacteria</taxon>
        <taxon>Pseudomonadati</taxon>
        <taxon>Pseudomonadota</taxon>
        <taxon>Hydrogenophilia</taxon>
        <taxon>Hydrogenophilales</taxon>
        <taxon>Hydrogenophilaceae</taxon>
        <taxon>Hydrogenophilus</taxon>
    </lineage>
</organism>
<evidence type="ECO:0000313" key="2">
    <source>
        <dbReference type="EMBL" id="BBD77323.1"/>
    </source>
</evidence>
<dbReference type="InterPro" id="IPR052339">
    <property type="entry name" value="Fe-S_Maturation_MIP18"/>
</dbReference>
<evidence type="ECO:0000313" key="3">
    <source>
        <dbReference type="Proteomes" id="UP000262004"/>
    </source>
</evidence>
<feature type="domain" description="MIP18 family-like" evidence="1">
    <location>
        <begin position="86"/>
        <end position="160"/>
    </location>
</feature>
<reference evidence="2 3" key="1">
    <citation type="submission" date="2018-04" db="EMBL/GenBank/DDBJ databases">
        <title>Complete genome sequence of Hydrogenophilus thermoluteolus TH-1.</title>
        <authorList>
            <person name="Arai H."/>
        </authorList>
    </citation>
    <scope>NUCLEOTIDE SEQUENCE [LARGE SCALE GENOMIC DNA]</scope>
    <source>
        <strain evidence="2 3">TH-1</strain>
    </source>
</reference>
<dbReference type="PANTHER" id="PTHR42831">
    <property type="entry name" value="FE-S PROTEIN MATURATION AUXILIARY FACTOR YITW"/>
    <property type="match status" value="1"/>
</dbReference>
<accession>A0A2Z6DXY3</accession>
<dbReference type="Proteomes" id="UP000262004">
    <property type="component" value="Chromosome"/>
</dbReference>
<proteinExistence type="predicted"/>
<dbReference type="PANTHER" id="PTHR42831:SF1">
    <property type="entry name" value="FE-S PROTEIN MATURATION AUXILIARY FACTOR YITW"/>
    <property type="match status" value="1"/>
</dbReference>